<feature type="region of interest" description="Disordered" evidence="1">
    <location>
        <begin position="84"/>
        <end position="124"/>
    </location>
</feature>
<keyword evidence="2" id="KW-1133">Transmembrane helix</keyword>
<keyword evidence="4" id="KW-1185">Reference proteome</keyword>
<evidence type="ECO:0000256" key="1">
    <source>
        <dbReference type="SAM" id="MobiDB-lite"/>
    </source>
</evidence>
<reference evidence="3 4" key="1">
    <citation type="journal article" date="2021" name="BMC Genomics">
        <title>Datura genome reveals duplications of psychoactive alkaloid biosynthetic genes and high mutation rate following tissue culture.</title>
        <authorList>
            <person name="Rajewski A."/>
            <person name="Carter-House D."/>
            <person name="Stajich J."/>
            <person name="Litt A."/>
        </authorList>
    </citation>
    <scope>NUCLEOTIDE SEQUENCE [LARGE SCALE GENOMIC DNA]</scope>
    <source>
        <strain evidence="3">AR-01</strain>
    </source>
</reference>
<sequence length="124" mass="15157">MEKPKSTDFRQRTPFKTKLISNLGIVKNTIGWSTLSERRRGEGDISIFGLAYLKCFFCGFVLRHWLNGDVAKRRRGRCCSRWRRRRGGRKKEIRQPLFPEMKQREEENRRDGRREREKMRRRRR</sequence>
<dbReference type="Proteomes" id="UP000823775">
    <property type="component" value="Unassembled WGS sequence"/>
</dbReference>
<feature type="compositionally biased region" description="Basic and acidic residues" evidence="1">
    <location>
        <begin position="101"/>
        <end position="118"/>
    </location>
</feature>
<accession>A0ABS8SZ76</accession>
<evidence type="ECO:0000256" key="2">
    <source>
        <dbReference type="SAM" id="Phobius"/>
    </source>
</evidence>
<dbReference type="EMBL" id="JACEIK010000911">
    <property type="protein sequence ID" value="MCD7463764.1"/>
    <property type="molecule type" value="Genomic_DNA"/>
</dbReference>
<proteinExistence type="predicted"/>
<evidence type="ECO:0000313" key="3">
    <source>
        <dbReference type="EMBL" id="MCD7463764.1"/>
    </source>
</evidence>
<evidence type="ECO:0000313" key="4">
    <source>
        <dbReference type="Proteomes" id="UP000823775"/>
    </source>
</evidence>
<name>A0ABS8SZ76_DATST</name>
<protein>
    <submittedName>
        <fullName evidence="3">Uncharacterized protein</fullName>
    </submittedName>
</protein>
<comment type="caution">
    <text evidence="3">The sequence shown here is derived from an EMBL/GenBank/DDBJ whole genome shotgun (WGS) entry which is preliminary data.</text>
</comment>
<keyword evidence="2" id="KW-0812">Transmembrane</keyword>
<keyword evidence="2" id="KW-0472">Membrane</keyword>
<feature type="transmembrane region" description="Helical" evidence="2">
    <location>
        <begin position="45"/>
        <end position="66"/>
    </location>
</feature>
<gene>
    <name evidence="3" type="ORF">HAX54_051334</name>
</gene>
<organism evidence="3 4">
    <name type="scientific">Datura stramonium</name>
    <name type="common">Jimsonweed</name>
    <name type="synonym">Common thornapple</name>
    <dbReference type="NCBI Taxonomy" id="4076"/>
    <lineage>
        <taxon>Eukaryota</taxon>
        <taxon>Viridiplantae</taxon>
        <taxon>Streptophyta</taxon>
        <taxon>Embryophyta</taxon>
        <taxon>Tracheophyta</taxon>
        <taxon>Spermatophyta</taxon>
        <taxon>Magnoliopsida</taxon>
        <taxon>eudicotyledons</taxon>
        <taxon>Gunneridae</taxon>
        <taxon>Pentapetalae</taxon>
        <taxon>asterids</taxon>
        <taxon>lamiids</taxon>
        <taxon>Solanales</taxon>
        <taxon>Solanaceae</taxon>
        <taxon>Solanoideae</taxon>
        <taxon>Datureae</taxon>
        <taxon>Datura</taxon>
    </lineage>
</organism>